<evidence type="ECO:0000259" key="2">
    <source>
        <dbReference type="PROSITE" id="PS50222"/>
    </source>
</evidence>
<dbReference type="InterPro" id="IPR018247">
    <property type="entry name" value="EF_Hand_1_Ca_BS"/>
</dbReference>
<dbReference type="InterPro" id="IPR011992">
    <property type="entry name" value="EF-hand-dom_pair"/>
</dbReference>
<dbReference type="SUPFAM" id="SSF47473">
    <property type="entry name" value="EF-hand"/>
    <property type="match status" value="2"/>
</dbReference>
<feature type="domain" description="EF-hand" evidence="2">
    <location>
        <begin position="164"/>
        <end position="199"/>
    </location>
</feature>
<dbReference type="PANTHER" id="PTHR20875">
    <property type="entry name" value="EF-HAND CALCIUM-BINDING DOMAIN-CONTAINING PROTEIN 6-RELATED"/>
    <property type="match status" value="1"/>
</dbReference>
<proteinExistence type="predicted"/>
<reference evidence="4" key="1">
    <citation type="journal article" date="2015" name="PLoS Genet.">
        <title>Genome Sequence and Transcriptome Analyses of Chrysochromulina tobin: Metabolic Tools for Enhanced Algal Fitness in the Prominent Order Prymnesiales (Haptophyceae).</title>
        <authorList>
            <person name="Hovde B.T."/>
            <person name="Deodato C.R."/>
            <person name="Hunsperger H.M."/>
            <person name="Ryken S.A."/>
            <person name="Yost W."/>
            <person name="Jha R.K."/>
            <person name="Patterson J."/>
            <person name="Monnat R.J. Jr."/>
            <person name="Barlow S.B."/>
            <person name="Starkenburg S.R."/>
            <person name="Cattolico R.A."/>
        </authorList>
    </citation>
    <scope>NUCLEOTIDE SEQUENCE</scope>
    <source>
        <strain evidence="4">CCMP291</strain>
    </source>
</reference>
<gene>
    <name evidence="3" type="ORF">Ctob_008582</name>
</gene>
<dbReference type="GO" id="GO:0005509">
    <property type="term" value="F:calcium ion binding"/>
    <property type="evidence" value="ECO:0007669"/>
    <property type="project" value="InterPro"/>
</dbReference>
<dbReference type="Pfam" id="PF13202">
    <property type="entry name" value="EF-hand_5"/>
    <property type="match status" value="2"/>
</dbReference>
<evidence type="ECO:0000313" key="4">
    <source>
        <dbReference type="Proteomes" id="UP000037460"/>
    </source>
</evidence>
<dbReference type="Pfam" id="PF13499">
    <property type="entry name" value="EF-hand_7"/>
    <property type="match status" value="1"/>
</dbReference>
<dbReference type="SMART" id="SM00054">
    <property type="entry name" value="EFh"/>
    <property type="match status" value="5"/>
</dbReference>
<name>A0A0M0JGW8_9EUKA</name>
<evidence type="ECO:0000256" key="1">
    <source>
        <dbReference type="ARBA" id="ARBA00022837"/>
    </source>
</evidence>
<dbReference type="PANTHER" id="PTHR20875:SF0">
    <property type="entry name" value="GH12158P"/>
    <property type="match status" value="1"/>
</dbReference>
<keyword evidence="4" id="KW-1185">Reference proteome</keyword>
<dbReference type="Proteomes" id="UP000037460">
    <property type="component" value="Unassembled WGS sequence"/>
</dbReference>
<feature type="domain" description="EF-hand" evidence="2">
    <location>
        <begin position="49"/>
        <end position="84"/>
    </location>
</feature>
<dbReference type="EMBL" id="JWZX01002956">
    <property type="protein sequence ID" value="KOO25577.1"/>
    <property type="molecule type" value="Genomic_DNA"/>
</dbReference>
<dbReference type="Gene3D" id="1.10.238.10">
    <property type="entry name" value="EF-hand"/>
    <property type="match status" value="3"/>
</dbReference>
<dbReference type="InterPro" id="IPR002048">
    <property type="entry name" value="EF_hand_dom"/>
</dbReference>
<dbReference type="OrthoDB" id="26525at2759"/>
<dbReference type="AlphaFoldDB" id="A0A0M0JGW8"/>
<keyword evidence="1" id="KW-0106">Calcium</keyword>
<dbReference type="PROSITE" id="PS00018">
    <property type="entry name" value="EF_HAND_1"/>
    <property type="match status" value="2"/>
</dbReference>
<dbReference type="InterPro" id="IPR052603">
    <property type="entry name" value="EFCB6"/>
</dbReference>
<organism evidence="3 4">
    <name type="scientific">Chrysochromulina tobinii</name>
    <dbReference type="NCBI Taxonomy" id="1460289"/>
    <lineage>
        <taxon>Eukaryota</taxon>
        <taxon>Haptista</taxon>
        <taxon>Haptophyta</taxon>
        <taxon>Prymnesiophyceae</taxon>
        <taxon>Prymnesiales</taxon>
        <taxon>Chrysochromulinaceae</taxon>
        <taxon>Chrysochromulina</taxon>
    </lineage>
</organism>
<dbReference type="CDD" id="cd00051">
    <property type="entry name" value="EFh"/>
    <property type="match status" value="2"/>
</dbReference>
<dbReference type="PROSITE" id="PS50222">
    <property type="entry name" value="EF_HAND_2"/>
    <property type="match status" value="3"/>
</dbReference>
<sequence length="480" mass="53282">MSPRIQPAAATPTPFDQLLESEKDSLTETRIFTEASHLKPKTTEELINDRFSDMTAAFRYIDVDNRGTISRDELERALKHWGFVGEHGPDPSIHAVLQACTASDSGSIDYDEFVSAFSKDDYLKHPEKPPPPDPLHNVMAKLRPGVTPKMLRQAHGQIKDKLHTKFGTIAKAFRQWDENKNGFLGREEFDRGLLDLNLNGIPRPVIDSLLDIIDVDDDGAQDTDHGKDHDIQLREFARVFVVEDLLSPNGIVASTNIRALPNGLSPRPPPMARAQLPNSPRGGGHGTVTSSMSKFLNAGVGGAGAARMEDLNGLVISATAAPTQQYRSVGVAPLDKKIVTKKPAALIEEYLKPMGDAIKQTRRQQAIQMLRPGVTEKELRSAQQMIKSKIMDKYKRLDKAFKWMDREREDSGNQLTRDELRDGLAGLNLNVGHVIREEVFQTFYDFMDADGDGEVSFAEFARVISAEDIMVMAPVSRFGV</sequence>
<feature type="domain" description="EF-hand" evidence="2">
    <location>
        <begin position="435"/>
        <end position="470"/>
    </location>
</feature>
<comment type="caution">
    <text evidence="3">The sequence shown here is derived from an EMBL/GenBank/DDBJ whole genome shotgun (WGS) entry which is preliminary data.</text>
</comment>
<accession>A0A0M0JGW8</accession>
<protein>
    <recommendedName>
        <fullName evidence="2">EF-hand domain-containing protein</fullName>
    </recommendedName>
</protein>
<evidence type="ECO:0000313" key="3">
    <source>
        <dbReference type="EMBL" id="KOO25577.1"/>
    </source>
</evidence>